<dbReference type="Proteomes" id="UP000067523">
    <property type="component" value="Chromosome"/>
</dbReference>
<dbReference type="AlphaFoldDB" id="A0A0U2VML5"/>
<dbReference type="EMBL" id="CP013655">
    <property type="protein sequence ID" value="ALS38684.1"/>
    <property type="molecule type" value="Genomic_DNA"/>
</dbReference>
<name>A0A0U2VML5_9ENTE</name>
<dbReference type="KEGG" id="erx:ATZ35_16465"/>
<dbReference type="RefSeq" id="WP_208928210.1">
    <property type="nucleotide sequence ID" value="NZ_CP013655.1"/>
</dbReference>
<evidence type="ECO:0000313" key="2">
    <source>
        <dbReference type="Proteomes" id="UP000067523"/>
    </source>
</evidence>
<gene>
    <name evidence="1" type="ORF">ATZ35_16465</name>
</gene>
<protein>
    <submittedName>
        <fullName evidence="1">Uncharacterized protein</fullName>
    </submittedName>
</protein>
<sequence>MEKDKRYYQKLQLERDALEKRDEIFDTGSSIEIRLEIIRRLLSEDVPPEVIKRATGIKMTGILHIQRDLIDEKIKSERAKEHDTFNQFKKLELWEENSCND</sequence>
<reference evidence="2" key="1">
    <citation type="submission" date="2015-12" db="EMBL/GenBank/DDBJ databases">
        <authorList>
            <person name="Lauer A."/>
            <person name="Humrighouse B."/>
            <person name="Loparev V."/>
            <person name="Shewmaker P.L."/>
            <person name="Whitney A.M."/>
            <person name="McLaughlin R.W."/>
        </authorList>
    </citation>
    <scope>NUCLEOTIDE SEQUENCE [LARGE SCALE GENOMIC DNA]</scope>
    <source>
        <strain evidence="2">LMG 26678</strain>
    </source>
</reference>
<proteinExistence type="predicted"/>
<evidence type="ECO:0000313" key="1">
    <source>
        <dbReference type="EMBL" id="ALS38684.1"/>
    </source>
</evidence>
<keyword evidence="2" id="KW-1185">Reference proteome</keyword>
<organism evidence="1 2">
    <name type="scientific">Enterococcus rotai</name>
    <dbReference type="NCBI Taxonomy" id="118060"/>
    <lineage>
        <taxon>Bacteria</taxon>
        <taxon>Bacillati</taxon>
        <taxon>Bacillota</taxon>
        <taxon>Bacilli</taxon>
        <taxon>Lactobacillales</taxon>
        <taxon>Enterococcaceae</taxon>
        <taxon>Enterococcus</taxon>
    </lineage>
</organism>
<accession>A0A0U2VML5</accession>